<dbReference type="GO" id="GO:0000724">
    <property type="term" value="P:double-strand break repair via homologous recombination"/>
    <property type="evidence" value="ECO:0007669"/>
    <property type="project" value="TreeGrafter"/>
</dbReference>
<organism evidence="4 5">
    <name type="scientific">Tetranychus urticae</name>
    <name type="common">Two-spotted spider mite</name>
    <dbReference type="NCBI Taxonomy" id="32264"/>
    <lineage>
        <taxon>Eukaryota</taxon>
        <taxon>Metazoa</taxon>
        <taxon>Ecdysozoa</taxon>
        <taxon>Arthropoda</taxon>
        <taxon>Chelicerata</taxon>
        <taxon>Arachnida</taxon>
        <taxon>Acari</taxon>
        <taxon>Acariformes</taxon>
        <taxon>Trombidiformes</taxon>
        <taxon>Prostigmata</taxon>
        <taxon>Eleutherengona</taxon>
        <taxon>Raphignathae</taxon>
        <taxon>Tetranychoidea</taxon>
        <taxon>Tetranychidae</taxon>
        <taxon>Tetranychus</taxon>
    </lineage>
</organism>
<dbReference type="eggNOG" id="KOG4764">
    <property type="taxonomic scope" value="Eukaryota"/>
</dbReference>
<comment type="subcellular location">
    <subcellularLocation>
        <location evidence="2">Nucleus</location>
    </subcellularLocation>
</comment>
<feature type="region of interest" description="Disordered" evidence="3">
    <location>
        <begin position="1"/>
        <end position="46"/>
    </location>
</feature>
<protein>
    <recommendedName>
        <fullName evidence="2">26S proteasome complex subunit SEM1</fullName>
    </recommendedName>
</protein>
<dbReference type="HOGENOM" id="CLU_141774_1_0_1"/>
<reference evidence="5" key="1">
    <citation type="submission" date="2011-08" db="EMBL/GenBank/DDBJ databases">
        <authorList>
            <person name="Rombauts S."/>
        </authorList>
    </citation>
    <scope>NUCLEOTIDE SEQUENCE</scope>
    <source>
        <strain evidence="5">London</strain>
    </source>
</reference>
<dbReference type="GO" id="GO:0005634">
    <property type="term" value="C:nucleus"/>
    <property type="evidence" value="ECO:0007669"/>
    <property type="project" value="UniProtKB-SubCell"/>
</dbReference>
<name>T1KVP6_TETUR</name>
<evidence type="ECO:0000256" key="2">
    <source>
        <dbReference type="RuleBase" id="RU369057"/>
    </source>
</evidence>
<dbReference type="EMBL" id="CAEY01000613">
    <property type="status" value="NOT_ANNOTATED_CDS"/>
    <property type="molecule type" value="Genomic_DNA"/>
</dbReference>
<dbReference type="GO" id="GO:0008541">
    <property type="term" value="C:proteasome regulatory particle, lid subcomplex"/>
    <property type="evidence" value="ECO:0007669"/>
    <property type="project" value="UniProtKB-UniRule"/>
</dbReference>
<evidence type="ECO:0000313" key="4">
    <source>
        <dbReference type="EnsemblMetazoa" id="tetur23g01400.1"/>
    </source>
</evidence>
<dbReference type="PANTHER" id="PTHR16771">
    <property type="entry name" value="26 PROTEASOME COMPLEX SUBUNIT DSS1"/>
    <property type="match status" value="1"/>
</dbReference>
<dbReference type="PANTHER" id="PTHR16771:SF0">
    <property type="entry name" value="26S PROTEASOME COMPLEX SUBUNIT SEM1"/>
    <property type="match status" value="1"/>
</dbReference>
<sequence length="77" mass="9224">MSTNQQQQNSKKETQDKSKIDLGFEEDDEFEEFPAEEWNEKDADSEFTIWDDNWDDDELKDDFSLQLKGELEKQKLT</sequence>
<dbReference type="InterPro" id="IPR007834">
    <property type="entry name" value="DSS1_SEM1"/>
</dbReference>
<evidence type="ECO:0000313" key="5">
    <source>
        <dbReference type="Proteomes" id="UP000015104"/>
    </source>
</evidence>
<feature type="compositionally biased region" description="Basic and acidic residues" evidence="3">
    <location>
        <begin position="10"/>
        <end position="22"/>
    </location>
</feature>
<dbReference type="SMART" id="SM01385">
    <property type="entry name" value="DSS1_SEM1"/>
    <property type="match status" value="1"/>
</dbReference>
<accession>T1KVP6</accession>
<dbReference type="GO" id="GO:0043248">
    <property type="term" value="P:proteasome assembly"/>
    <property type="evidence" value="ECO:0007669"/>
    <property type="project" value="UniProtKB-UniRule"/>
</dbReference>
<comment type="function">
    <text evidence="2">Component of the 26S proteasome, a multiprotein complex involved in the ATP-dependent degradation of ubiquitinated proteins.</text>
</comment>
<keyword evidence="2" id="KW-0647">Proteasome</keyword>
<proteinExistence type="inferred from homology"/>
<dbReference type="EnsemblMetazoa" id="tetur23g01400.1">
    <property type="protein sequence ID" value="tetur23g01400.1"/>
    <property type="gene ID" value="tetur23g01400"/>
</dbReference>
<feature type="compositionally biased region" description="Acidic residues" evidence="3">
    <location>
        <begin position="23"/>
        <end position="37"/>
    </location>
</feature>
<dbReference type="GO" id="GO:0006406">
    <property type="term" value="P:mRNA export from nucleus"/>
    <property type="evidence" value="ECO:0007669"/>
    <property type="project" value="UniProtKB-UniRule"/>
</dbReference>
<keyword evidence="2" id="KW-0539">Nucleus</keyword>
<evidence type="ECO:0000256" key="3">
    <source>
        <dbReference type="SAM" id="MobiDB-lite"/>
    </source>
</evidence>
<comment type="similarity">
    <text evidence="1 2">Belongs to the DSS1/SEM1 family.</text>
</comment>
<reference evidence="4" key="2">
    <citation type="submission" date="2015-06" db="UniProtKB">
        <authorList>
            <consortium name="EnsemblMetazoa"/>
        </authorList>
    </citation>
    <scope>IDENTIFICATION</scope>
</reference>
<keyword evidence="5" id="KW-1185">Reference proteome</keyword>
<dbReference type="AlphaFoldDB" id="T1KVP6"/>
<dbReference type="STRING" id="32264.T1KVP6"/>
<evidence type="ECO:0000256" key="1">
    <source>
        <dbReference type="ARBA" id="ARBA00034491"/>
    </source>
</evidence>
<dbReference type="Proteomes" id="UP000015104">
    <property type="component" value="Unassembled WGS sequence"/>
</dbReference>
<dbReference type="OMA" id="EWPERRE"/>
<gene>
    <name evidence="4" type="primary">107367630</name>
</gene>
<dbReference type="Pfam" id="PF05160">
    <property type="entry name" value="DSS1_SEM1"/>
    <property type="match status" value="1"/>
</dbReference>